<protein>
    <submittedName>
        <fullName evidence="1">Uncharacterized protein</fullName>
    </submittedName>
</protein>
<sequence>MSSGKWPYYTAPQIQKSANGLTHQNHQEIELDDMERAMFANSLPYDAFETPFIMLGYGSINAMKPMIVNVLHQFSEKKTTTGK</sequence>
<dbReference type="Proteomes" id="UP000179807">
    <property type="component" value="Unassembled WGS sequence"/>
</dbReference>
<dbReference type="RefSeq" id="XP_068351249.1">
    <property type="nucleotide sequence ID" value="XM_068510313.1"/>
</dbReference>
<dbReference type="VEuPathDB" id="TrichDB:TRFO_35534"/>
<comment type="caution">
    <text evidence="1">The sequence shown here is derived from an EMBL/GenBank/DDBJ whole genome shotgun (WGS) entry which is preliminary data.</text>
</comment>
<proteinExistence type="predicted"/>
<dbReference type="GeneID" id="94845017"/>
<name>A0A1J4JG45_9EUKA</name>
<gene>
    <name evidence="1" type="ORF">TRFO_35534</name>
</gene>
<evidence type="ECO:0000313" key="2">
    <source>
        <dbReference type="Proteomes" id="UP000179807"/>
    </source>
</evidence>
<keyword evidence="2" id="KW-1185">Reference proteome</keyword>
<dbReference type="EMBL" id="MLAK01001074">
    <property type="protein sequence ID" value="OHS98112.1"/>
    <property type="molecule type" value="Genomic_DNA"/>
</dbReference>
<accession>A0A1J4JG45</accession>
<reference evidence="1" key="1">
    <citation type="submission" date="2016-10" db="EMBL/GenBank/DDBJ databases">
        <authorList>
            <person name="Benchimol M."/>
            <person name="Almeida L.G."/>
            <person name="Vasconcelos A.T."/>
            <person name="Perreira-Neves A."/>
            <person name="Rosa I.A."/>
            <person name="Tasca T."/>
            <person name="Bogo M.R."/>
            <person name="de Souza W."/>
        </authorList>
    </citation>
    <scope>NUCLEOTIDE SEQUENCE [LARGE SCALE GENOMIC DNA]</scope>
    <source>
        <strain evidence="1">K</strain>
    </source>
</reference>
<evidence type="ECO:0000313" key="1">
    <source>
        <dbReference type="EMBL" id="OHS98112.1"/>
    </source>
</evidence>
<dbReference type="AlphaFoldDB" id="A0A1J4JG45"/>
<organism evidence="1 2">
    <name type="scientific">Tritrichomonas foetus</name>
    <dbReference type="NCBI Taxonomy" id="1144522"/>
    <lineage>
        <taxon>Eukaryota</taxon>
        <taxon>Metamonada</taxon>
        <taxon>Parabasalia</taxon>
        <taxon>Tritrichomonadida</taxon>
        <taxon>Tritrichomonadidae</taxon>
        <taxon>Tritrichomonas</taxon>
    </lineage>
</organism>